<evidence type="ECO:0000313" key="9">
    <source>
        <dbReference type="Proteomes" id="UP000695000"/>
    </source>
</evidence>
<keyword evidence="5 8" id="KW-1133">Transmembrane helix</keyword>
<name>A0ABM1N1G6_NICVS</name>
<dbReference type="PRINTS" id="PR01609">
    <property type="entry name" value="CD36FAMILY"/>
</dbReference>
<sequence>MKRVSIIGKYCNGFFLLFGVVLSMLGLTLLLYFPSIYDFIIHSALDLRPETEAYKAWSTNDPPLILDMYFFNWTNADQVYDPTVKPHFEQVGPYRFLEIKEKCNITFHENDTVSFQFVKRYHFMEDESPKPLTDVINTINPIATSAAYKSRFFHPLKKLMLSFGMSSTSKVYVTKTIDELLFTGYEDPLLDMVRSLSILLPEGANVSDKFGWFYQRNNTYGLSGDFSMYTGHDENFGKLLSWDYRNRTDFYEGTCGEIRGSAGEFHPINRERDFIEIYSSEMCSYAHLQYEKDVTVKGIKAYKYSSDTLFDNGTKVPENACFCNGECIPSGVLNISSCRMDAPIFISLPHFYNADPYYIESIEGLNPNKEEHDFYITLEPKSAIVVDIGARMQLNVLLQPIKGFSLFEKVPKIYVPVFFFDQVVTVTDDLAVKMQLLQNLPDIRETAAYILIIIGVVFMMSTLCCWVNSTKSQKLNRNEYKIPPQSIADEIPLKLKTETT</sequence>
<evidence type="ECO:0000256" key="2">
    <source>
        <dbReference type="ARBA" id="ARBA00010532"/>
    </source>
</evidence>
<comment type="similarity">
    <text evidence="2">Belongs to the CD36 family.</text>
</comment>
<feature type="transmembrane region" description="Helical" evidence="8">
    <location>
        <begin position="447"/>
        <end position="467"/>
    </location>
</feature>
<keyword evidence="9" id="KW-1185">Reference proteome</keyword>
<dbReference type="Proteomes" id="UP000695000">
    <property type="component" value="Unplaced"/>
</dbReference>
<evidence type="ECO:0000256" key="5">
    <source>
        <dbReference type="ARBA" id="ARBA00022989"/>
    </source>
</evidence>
<evidence type="ECO:0000313" key="10">
    <source>
        <dbReference type="RefSeq" id="XP_017780666.1"/>
    </source>
</evidence>
<proteinExistence type="inferred from homology"/>
<keyword evidence="3" id="KW-1003">Cell membrane</keyword>
<keyword evidence="4 8" id="KW-0812">Transmembrane</keyword>
<dbReference type="RefSeq" id="XP_017780666.1">
    <property type="nucleotide sequence ID" value="XM_017925177.1"/>
</dbReference>
<gene>
    <name evidence="10" type="primary">LOC108565624</name>
</gene>
<organism evidence="9 10">
    <name type="scientific">Nicrophorus vespilloides</name>
    <name type="common">Boreal carrion beetle</name>
    <dbReference type="NCBI Taxonomy" id="110193"/>
    <lineage>
        <taxon>Eukaryota</taxon>
        <taxon>Metazoa</taxon>
        <taxon>Ecdysozoa</taxon>
        <taxon>Arthropoda</taxon>
        <taxon>Hexapoda</taxon>
        <taxon>Insecta</taxon>
        <taxon>Pterygota</taxon>
        <taxon>Neoptera</taxon>
        <taxon>Endopterygota</taxon>
        <taxon>Coleoptera</taxon>
        <taxon>Polyphaga</taxon>
        <taxon>Staphyliniformia</taxon>
        <taxon>Silphidae</taxon>
        <taxon>Nicrophorinae</taxon>
        <taxon>Nicrophorus</taxon>
    </lineage>
</organism>
<dbReference type="InterPro" id="IPR002159">
    <property type="entry name" value="CD36_fam"/>
</dbReference>
<dbReference type="Pfam" id="PF01130">
    <property type="entry name" value="CD36"/>
    <property type="match status" value="1"/>
</dbReference>
<reference evidence="10" key="1">
    <citation type="submission" date="2025-08" db="UniProtKB">
        <authorList>
            <consortium name="RefSeq"/>
        </authorList>
    </citation>
    <scope>IDENTIFICATION</scope>
    <source>
        <tissue evidence="10">Whole Larva</tissue>
    </source>
</reference>
<evidence type="ECO:0000256" key="7">
    <source>
        <dbReference type="ARBA" id="ARBA00023180"/>
    </source>
</evidence>
<dbReference type="PANTHER" id="PTHR11923">
    <property type="entry name" value="SCAVENGER RECEPTOR CLASS B TYPE-1 SR-B1"/>
    <property type="match status" value="1"/>
</dbReference>
<protein>
    <submittedName>
        <fullName evidence="10">Protein croquemort-like</fullName>
    </submittedName>
</protein>
<dbReference type="GeneID" id="108565624"/>
<evidence type="ECO:0000256" key="8">
    <source>
        <dbReference type="SAM" id="Phobius"/>
    </source>
</evidence>
<dbReference type="PANTHER" id="PTHR11923:SF93">
    <property type="entry name" value="GH07959P-RELATED"/>
    <property type="match status" value="1"/>
</dbReference>
<accession>A0ABM1N1G6</accession>
<evidence type="ECO:0000256" key="6">
    <source>
        <dbReference type="ARBA" id="ARBA00023136"/>
    </source>
</evidence>
<feature type="transmembrane region" description="Helical" evidence="8">
    <location>
        <begin position="12"/>
        <end position="33"/>
    </location>
</feature>
<evidence type="ECO:0000256" key="4">
    <source>
        <dbReference type="ARBA" id="ARBA00022692"/>
    </source>
</evidence>
<keyword evidence="6 8" id="KW-0472">Membrane</keyword>
<comment type="subcellular location">
    <subcellularLocation>
        <location evidence="1">Cell membrane</location>
    </subcellularLocation>
</comment>
<evidence type="ECO:0000256" key="1">
    <source>
        <dbReference type="ARBA" id="ARBA00004236"/>
    </source>
</evidence>
<evidence type="ECO:0000256" key="3">
    <source>
        <dbReference type="ARBA" id="ARBA00022475"/>
    </source>
</evidence>
<keyword evidence="7" id="KW-0325">Glycoprotein</keyword>